<gene>
    <name evidence="1" type="ORF">V6N11_075587</name>
</gene>
<dbReference type="InterPro" id="IPR029063">
    <property type="entry name" value="SAM-dependent_MTases_sf"/>
</dbReference>
<keyword evidence="2" id="KW-1185">Reference proteome</keyword>
<dbReference type="Proteomes" id="UP001396334">
    <property type="component" value="Unassembled WGS sequence"/>
</dbReference>
<protein>
    <submittedName>
        <fullName evidence="1">Uncharacterized protein</fullName>
    </submittedName>
</protein>
<evidence type="ECO:0000313" key="1">
    <source>
        <dbReference type="EMBL" id="KAK9008704.1"/>
    </source>
</evidence>
<dbReference type="Pfam" id="PF03492">
    <property type="entry name" value="Methyltransf_7"/>
    <property type="match status" value="1"/>
</dbReference>
<name>A0ABR2R770_9ROSI</name>
<dbReference type="SUPFAM" id="SSF53335">
    <property type="entry name" value="S-adenosyl-L-methionine-dependent methyltransferases"/>
    <property type="match status" value="1"/>
</dbReference>
<sequence>MGISDLGCSSGPNTLSIMSEIVGVVQATCGHLGCPLSEFRLFLNYLYSNVFNYLFMSLLTFIKRLKEDKGIGEASQCFISGVLGSFNGRLFPINNLHFVYFLSNLNWLSQASAMTTL</sequence>
<reference evidence="1 2" key="1">
    <citation type="journal article" date="2024" name="G3 (Bethesda)">
        <title>Genome assembly of Hibiscus sabdariffa L. provides insights into metabolisms of medicinal natural products.</title>
        <authorList>
            <person name="Kim T."/>
        </authorList>
    </citation>
    <scope>NUCLEOTIDE SEQUENCE [LARGE SCALE GENOMIC DNA]</scope>
    <source>
        <strain evidence="1">TK-2024</strain>
        <tissue evidence="1">Old leaves</tissue>
    </source>
</reference>
<accession>A0ABR2R770</accession>
<dbReference type="Gene3D" id="3.40.50.150">
    <property type="entry name" value="Vaccinia Virus protein VP39"/>
    <property type="match status" value="1"/>
</dbReference>
<dbReference type="InterPro" id="IPR005299">
    <property type="entry name" value="MeTrfase_7"/>
</dbReference>
<dbReference type="PANTHER" id="PTHR31009">
    <property type="entry name" value="S-ADENOSYL-L-METHIONINE:CARBOXYL METHYLTRANSFERASE FAMILY PROTEIN"/>
    <property type="match status" value="1"/>
</dbReference>
<evidence type="ECO:0000313" key="2">
    <source>
        <dbReference type="Proteomes" id="UP001396334"/>
    </source>
</evidence>
<proteinExistence type="predicted"/>
<dbReference type="EMBL" id="JBBPBN010000026">
    <property type="protein sequence ID" value="KAK9008704.1"/>
    <property type="molecule type" value="Genomic_DNA"/>
</dbReference>
<comment type="caution">
    <text evidence="1">The sequence shown here is derived from an EMBL/GenBank/DDBJ whole genome shotgun (WGS) entry which is preliminary data.</text>
</comment>
<organism evidence="1 2">
    <name type="scientific">Hibiscus sabdariffa</name>
    <name type="common">roselle</name>
    <dbReference type="NCBI Taxonomy" id="183260"/>
    <lineage>
        <taxon>Eukaryota</taxon>
        <taxon>Viridiplantae</taxon>
        <taxon>Streptophyta</taxon>
        <taxon>Embryophyta</taxon>
        <taxon>Tracheophyta</taxon>
        <taxon>Spermatophyta</taxon>
        <taxon>Magnoliopsida</taxon>
        <taxon>eudicotyledons</taxon>
        <taxon>Gunneridae</taxon>
        <taxon>Pentapetalae</taxon>
        <taxon>rosids</taxon>
        <taxon>malvids</taxon>
        <taxon>Malvales</taxon>
        <taxon>Malvaceae</taxon>
        <taxon>Malvoideae</taxon>
        <taxon>Hibiscus</taxon>
    </lineage>
</organism>